<feature type="topological domain" description="Cytoplasmic" evidence="14">
    <location>
        <begin position="1"/>
        <end position="9"/>
    </location>
</feature>
<proteinExistence type="inferred from homology"/>
<dbReference type="PANTHER" id="PTHR36570:SF3">
    <property type="entry name" value="DISULFIDE BOND FORMATION PROTEIN B"/>
    <property type="match status" value="1"/>
</dbReference>
<evidence type="ECO:0000256" key="6">
    <source>
        <dbReference type="ARBA" id="ARBA00022692"/>
    </source>
</evidence>
<evidence type="ECO:0000256" key="9">
    <source>
        <dbReference type="ARBA" id="ARBA00023002"/>
    </source>
</evidence>
<evidence type="ECO:0000256" key="8">
    <source>
        <dbReference type="ARBA" id="ARBA00022989"/>
    </source>
</evidence>
<dbReference type="InterPro" id="IPR003752">
    <property type="entry name" value="DiS_bond_form_DsbB/BdbC"/>
</dbReference>
<feature type="disulfide bond" description="Redox-active" evidence="14">
    <location>
        <begin position="36"/>
        <end position="39"/>
    </location>
</feature>
<organism evidence="17 18">
    <name type="scientific">Pseudomonas graminis</name>
    <dbReference type="NCBI Taxonomy" id="158627"/>
    <lineage>
        <taxon>Bacteria</taxon>
        <taxon>Pseudomonadati</taxon>
        <taxon>Pseudomonadota</taxon>
        <taxon>Gammaproteobacteria</taxon>
        <taxon>Pseudomonadales</taxon>
        <taxon>Pseudomonadaceae</taxon>
        <taxon>Pseudomonas</taxon>
    </lineage>
</organism>
<dbReference type="Pfam" id="PF02600">
    <property type="entry name" value="DsbB"/>
    <property type="match status" value="1"/>
</dbReference>
<feature type="transmembrane region" description="Helical" evidence="15">
    <location>
        <begin position="68"/>
        <end position="89"/>
    </location>
</feature>
<evidence type="ECO:0000256" key="14">
    <source>
        <dbReference type="HAMAP-Rule" id="MF_00286"/>
    </source>
</evidence>
<keyword evidence="13 14" id="KW-0676">Redox-active center</keyword>
<reference evidence="18" key="1">
    <citation type="submission" date="2019-12" db="EMBL/GenBank/DDBJ databases">
        <title>Endophytic bacteria associated with Panax ginseng seedlings.</title>
        <authorList>
            <person name="Park J.M."/>
            <person name="Shin R."/>
            <person name="Jo S.H."/>
        </authorList>
    </citation>
    <scope>NUCLEOTIDE SEQUENCE [LARGE SCALE GENOMIC DNA]</scope>
    <source>
        <strain evidence="18">PgKB30</strain>
    </source>
</reference>
<gene>
    <name evidence="14" type="primary">dsbB</name>
    <name evidence="17" type="ORF">FX982_01669</name>
</gene>
<dbReference type="EMBL" id="CP053746">
    <property type="protein sequence ID" value="QKF50725.1"/>
    <property type="molecule type" value="Genomic_DNA"/>
</dbReference>
<feature type="signal peptide" evidence="16">
    <location>
        <begin position="1"/>
        <end position="23"/>
    </location>
</feature>
<comment type="caution">
    <text evidence="14">Lacks conserved residue(s) required for the propagation of feature annotation.</text>
</comment>
<keyword evidence="18" id="KW-1185">Reference proteome</keyword>
<dbReference type="GO" id="GO:0006457">
    <property type="term" value="P:protein folding"/>
    <property type="evidence" value="ECO:0007669"/>
    <property type="project" value="InterPro"/>
</dbReference>
<dbReference type="Proteomes" id="UP000501989">
    <property type="component" value="Chromosome"/>
</dbReference>
<evidence type="ECO:0000256" key="15">
    <source>
        <dbReference type="SAM" id="Phobius"/>
    </source>
</evidence>
<name>A0A6M8MQ88_9PSED</name>
<evidence type="ECO:0000256" key="5">
    <source>
        <dbReference type="ARBA" id="ARBA00022519"/>
    </source>
</evidence>
<feature type="transmembrane region" description="Helical" evidence="15">
    <location>
        <begin position="143"/>
        <end position="160"/>
    </location>
</feature>
<feature type="chain" id="PRO_5026976605" description="Disulfide bond formation protein B" evidence="16">
    <location>
        <begin position="24"/>
        <end position="175"/>
    </location>
</feature>
<dbReference type="SUPFAM" id="SSF158442">
    <property type="entry name" value="DsbB-like"/>
    <property type="match status" value="1"/>
</dbReference>
<keyword evidence="12 14" id="KW-0143">Chaperone</keyword>
<feature type="topological domain" description="Cytoplasmic" evidence="14">
    <location>
        <begin position="162"/>
        <end position="175"/>
    </location>
</feature>
<accession>A0A6M8MQ88</accession>
<evidence type="ECO:0000256" key="7">
    <source>
        <dbReference type="ARBA" id="ARBA00022982"/>
    </source>
</evidence>
<dbReference type="AlphaFoldDB" id="A0A6M8MQ88"/>
<feature type="topological domain" description="Periplasmic" evidence="14">
    <location>
        <begin position="27"/>
        <end position="44"/>
    </location>
</feature>
<keyword evidence="8 14" id="KW-1133">Transmembrane helix</keyword>
<keyword evidence="4 14" id="KW-1003">Cell membrane</keyword>
<evidence type="ECO:0000256" key="16">
    <source>
        <dbReference type="SAM" id="SignalP"/>
    </source>
</evidence>
<evidence type="ECO:0000256" key="2">
    <source>
        <dbReference type="ARBA" id="ARBA00008823"/>
    </source>
</evidence>
<feature type="transmembrane region" description="Helical" evidence="15">
    <location>
        <begin position="43"/>
        <end position="61"/>
    </location>
</feature>
<dbReference type="GO" id="GO:0009055">
    <property type="term" value="F:electron transfer activity"/>
    <property type="evidence" value="ECO:0007669"/>
    <property type="project" value="UniProtKB-UniRule"/>
</dbReference>
<keyword evidence="10 14" id="KW-0472">Membrane</keyword>
<dbReference type="GO" id="GO:0015035">
    <property type="term" value="F:protein-disulfide reductase activity"/>
    <property type="evidence" value="ECO:0007669"/>
    <property type="project" value="UniProtKB-UniRule"/>
</dbReference>
<dbReference type="InterPro" id="IPR050183">
    <property type="entry name" value="DsbB"/>
</dbReference>
<keyword evidence="5" id="KW-0997">Cell inner membrane</keyword>
<protein>
    <recommendedName>
        <fullName evidence="14">Disulfide bond formation protein B</fullName>
    </recommendedName>
    <alternativeName>
        <fullName evidence="14">Disulfide oxidoreductase</fullName>
    </alternativeName>
</protein>
<dbReference type="InterPro" id="IPR022920">
    <property type="entry name" value="Disulphide_bond_form_DsbB"/>
</dbReference>
<evidence type="ECO:0000256" key="1">
    <source>
        <dbReference type="ARBA" id="ARBA00004429"/>
    </source>
</evidence>
<evidence type="ECO:0000256" key="11">
    <source>
        <dbReference type="ARBA" id="ARBA00023157"/>
    </source>
</evidence>
<evidence type="ECO:0000256" key="10">
    <source>
        <dbReference type="ARBA" id="ARBA00023136"/>
    </source>
</evidence>
<dbReference type="Gene3D" id="1.20.1550.10">
    <property type="entry name" value="DsbB-like"/>
    <property type="match status" value="1"/>
</dbReference>
<comment type="similarity">
    <text evidence="2 14">Belongs to the DsbB family.</text>
</comment>
<dbReference type="PANTHER" id="PTHR36570">
    <property type="entry name" value="DISULFIDE BOND FORMATION PROTEIN B"/>
    <property type="match status" value="1"/>
</dbReference>
<evidence type="ECO:0000256" key="4">
    <source>
        <dbReference type="ARBA" id="ARBA00022475"/>
    </source>
</evidence>
<dbReference type="RefSeq" id="WP_172610298.1">
    <property type="nucleotide sequence ID" value="NZ_CP053746.1"/>
</dbReference>
<evidence type="ECO:0000256" key="13">
    <source>
        <dbReference type="ARBA" id="ARBA00023284"/>
    </source>
</evidence>
<dbReference type="HAMAP" id="MF_00286">
    <property type="entry name" value="DsbB"/>
    <property type="match status" value="1"/>
</dbReference>
<evidence type="ECO:0000256" key="12">
    <source>
        <dbReference type="ARBA" id="ARBA00023186"/>
    </source>
</evidence>
<feature type="topological domain" description="Cytoplasmic" evidence="14">
    <location>
        <begin position="62"/>
        <end position="67"/>
    </location>
</feature>
<keyword evidence="6 14" id="KW-0812">Transmembrane</keyword>
<dbReference type="InterPro" id="IPR023380">
    <property type="entry name" value="DsbB-like_sf"/>
</dbReference>
<keyword evidence="11 14" id="KW-1015">Disulfide bond</keyword>
<dbReference type="GO" id="GO:0005886">
    <property type="term" value="C:plasma membrane"/>
    <property type="evidence" value="ECO:0007669"/>
    <property type="project" value="UniProtKB-SubCell"/>
</dbReference>
<sequence>MQLARTRSLFSLAFLACASIVGATVYLGPVVDAAPCPMCLLQRVLMAVSAGVCLLAALHAPGKSGWRIYAGFLLLFSALGASVAARQVWLQASPPENMAACIENLHYLMETQSYVKVMAMVLAGSAGCSEINWSLFGISLPEWSLLAFSGLSLFALYYLFIEFRRFRSMDVGTAD</sequence>
<evidence type="ECO:0000256" key="3">
    <source>
        <dbReference type="ARBA" id="ARBA00022448"/>
    </source>
</evidence>
<evidence type="ECO:0000313" key="17">
    <source>
        <dbReference type="EMBL" id="QKF50725.1"/>
    </source>
</evidence>
<comment type="function">
    <text evidence="14">Required for disulfide bond formation in some periplasmic proteins. Acts by oxidizing the DsbA protein.</text>
</comment>
<evidence type="ECO:0000313" key="18">
    <source>
        <dbReference type="Proteomes" id="UP000501989"/>
    </source>
</evidence>
<keyword evidence="3 14" id="KW-0813">Transport</keyword>
<keyword evidence="9 14" id="KW-0560">Oxidoreductase</keyword>
<comment type="subcellular location">
    <subcellularLocation>
        <location evidence="1">Cell inner membrane</location>
        <topology evidence="1">Multi-pass membrane protein</topology>
    </subcellularLocation>
    <subcellularLocation>
        <location evidence="14">Cell membrane</location>
        <topology evidence="14">Multi-pass membrane protein</topology>
    </subcellularLocation>
</comment>
<dbReference type="KEGG" id="pgg:FX982_01669"/>
<keyword evidence="16" id="KW-0732">Signal</keyword>
<keyword evidence="7 14" id="KW-0249">Electron transport</keyword>